<evidence type="ECO:0000313" key="4">
    <source>
        <dbReference type="Proteomes" id="UP000253845"/>
    </source>
</evidence>
<sequence length="83" mass="9807">METLSTLRQVRNPAAKLTTSPTTIQSTNSRRKPLTLTPLIFLILFYFIFFCLLHHDDRSNNKPTFVDHQRVCAWNYIIHGIFW</sequence>
<feature type="region of interest" description="Disordered" evidence="1">
    <location>
        <begin position="1"/>
        <end position="29"/>
    </location>
</feature>
<proteinExistence type="predicted"/>
<keyword evidence="2" id="KW-1133">Transmembrane helix</keyword>
<organism evidence="3 4">
    <name type="scientific">Aspergillus niger ATCC 13496</name>
    <dbReference type="NCBI Taxonomy" id="1353008"/>
    <lineage>
        <taxon>Eukaryota</taxon>
        <taxon>Fungi</taxon>
        <taxon>Dikarya</taxon>
        <taxon>Ascomycota</taxon>
        <taxon>Pezizomycotina</taxon>
        <taxon>Eurotiomycetes</taxon>
        <taxon>Eurotiomycetidae</taxon>
        <taxon>Eurotiales</taxon>
        <taxon>Aspergillaceae</taxon>
        <taxon>Aspergillus</taxon>
        <taxon>Aspergillus subgen. Circumdati</taxon>
    </lineage>
</organism>
<dbReference type="AlphaFoldDB" id="A0A370BI51"/>
<keyword evidence="2" id="KW-0472">Membrane</keyword>
<evidence type="ECO:0000256" key="2">
    <source>
        <dbReference type="SAM" id="Phobius"/>
    </source>
</evidence>
<dbReference type="Proteomes" id="UP000253845">
    <property type="component" value="Unassembled WGS sequence"/>
</dbReference>
<accession>A0A370BI51</accession>
<feature type="transmembrane region" description="Helical" evidence="2">
    <location>
        <begin position="35"/>
        <end position="53"/>
    </location>
</feature>
<protein>
    <recommendedName>
        <fullName evidence="5">Transmembrane protein</fullName>
    </recommendedName>
</protein>
<keyword evidence="2" id="KW-0812">Transmembrane</keyword>
<dbReference type="EMBL" id="KZ851951">
    <property type="protein sequence ID" value="RDH15264.1"/>
    <property type="molecule type" value="Genomic_DNA"/>
</dbReference>
<name>A0A370BI51_ASPNG</name>
<feature type="compositionally biased region" description="Polar residues" evidence="1">
    <location>
        <begin position="17"/>
        <end position="28"/>
    </location>
</feature>
<gene>
    <name evidence="3" type="ORF">M747DRAFT_143229</name>
</gene>
<dbReference type="VEuPathDB" id="FungiDB:M747DRAFT_143229"/>
<evidence type="ECO:0008006" key="5">
    <source>
        <dbReference type="Google" id="ProtNLM"/>
    </source>
</evidence>
<evidence type="ECO:0000313" key="3">
    <source>
        <dbReference type="EMBL" id="RDH15264.1"/>
    </source>
</evidence>
<evidence type="ECO:0000256" key="1">
    <source>
        <dbReference type="SAM" id="MobiDB-lite"/>
    </source>
</evidence>
<reference evidence="3 4" key="1">
    <citation type="submission" date="2018-07" db="EMBL/GenBank/DDBJ databases">
        <title>Section-level genome sequencing of Aspergillus section Nigri to investigate inter- and intra-species variation.</title>
        <authorList>
            <consortium name="DOE Joint Genome Institute"/>
            <person name="Vesth T.C."/>
            <person name="Nybo J.L."/>
            <person name="Theobald S."/>
            <person name="Frisvad J.C."/>
            <person name="Larsen T.O."/>
            <person name="Nielsen K.F."/>
            <person name="Hoof J.B."/>
            <person name="Brandl J."/>
            <person name="Salamov A."/>
            <person name="Riley R."/>
            <person name="Gladden J.M."/>
            <person name="Phatale P."/>
            <person name="Nielsen M.T."/>
            <person name="Lyhne E.K."/>
            <person name="Kogle M.E."/>
            <person name="Strasser K."/>
            <person name="McDonnell E."/>
            <person name="Barry K."/>
            <person name="Clum A."/>
            <person name="Chen C."/>
            <person name="Nolan M."/>
            <person name="Sandor L."/>
            <person name="Kuo A."/>
            <person name="Lipzen A."/>
            <person name="Hainaut M."/>
            <person name="Drula E."/>
            <person name="Tsang A."/>
            <person name="Magnuson J.K."/>
            <person name="Henrissat B."/>
            <person name="Wiebenga A."/>
            <person name="Simmons B.A."/>
            <person name="Makela M.R."/>
            <person name="De vries R.P."/>
            <person name="Grigoriev I.V."/>
            <person name="Mortensen U.H."/>
            <person name="Baker S.E."/>
            <person name="Andersen M.R."/>
        </authorList>
    </citation>
    <scope>NUCLEOTIDE SEQUENCE [LARGE SCALE GENOMIC DNA]</scope>
    <source>
        <strain evidence="3 4">ATCC 13496</strain>
    </source>
</reference>